<reference evidence="7" key="1">
    <citation type="submission" date="2022-02" db="EMBL/GenBank/DDBJ databases">
        <authorList>
            <person name="Henning P.M."/>
            <person name="McCubbin A.G."/>
            <person name="Shore J.S."/>
        </authorList>
    </citation>
    <scope>NUCLEOTIDE SEQUENCE</scope>
    <source>
        <strain evidence="7">F60SS</strain>
        <tissue evidence="7">Leaves</tissue>
    </source>
</reference>
<evidence type="ECO:0000259" key="6">
    <source>
        <dbReference type="PROSITE" id="PS50089"/>
    </source>
</evidence>
<reference evidence="7" key="2">
    <citation type="journal article" date="2023" name="Plants (Basel)">
        <title>Annotation of the Turnera subulata (Passifloraceae) Draft Genome Reveals the S-Locus Evolved after the Divergence of Turneroideae from Passifloroideae in a Stepwise Manner.</title>
        <authorList>
            <person name="Henning P.M."/>
            <person name="Roalson E.H."/>
            <person name="Mir W."/>
            <person name="McCubbin A.G."/>
            <person name="Shore J.S."/>
        </authorList>
    </citation>
    <scope>NUCLEOTIDE SEQUENCE</scope>
    <source>
        <strain evidence="7">F60SS</strain>
    </source>
</reference>
<dbReference type="GO" id="GO:0008270">
    <property type="term" value="F:zinc ion binding"/>
    <property type="evidence" value="ECO:0007669"/>
    <property type="project" value="UniProtKB-KW"/>
</dbReference>
<dbReference type="Proteomes" id="UP001141552">
    <property type="component" value="Unassembled WGS sequence"/>
</dbReference>
<evidence type="ECO:0000256" key="5">
    <source>
        <dbReference type="SAM" id="MobiDB-lite"/>
    </source>
</evidence>
<evidence type="ECO:0000313" key="7">
    <source>
        <dbReference type="EMBL" id="KAJ4838633.1"/>
    </source>
</evidence>
<dbReference type="InterPro" id="IPR017907">
    <property type="entry name" value="Znf_RING_CS"/>
</dbReference>
<feature type="compositionally biased region" description="Polar residues" evidence="5">
    <location>
        <begin position="435"/>
        <end position="456"/>
    </location>
</feature>
<dbReference type="OrthoDB" id="9049620at2759"/>
<feature type="compositionally biased region" description="Low complexity" evidence="5">
    <location>
        <begin position="386"/>
        <end position="412"/>
    </location>
</feature>
<dbReference type="PANTHER" id="PTHR37393">
    <property type="entry name" value="AT-RICH INTERACTIVE DOMAIN-CONTAINING PROTEIN 1A-LIKE"/>
    <property type="match status" value="1"/>
</dbReference>
<protein>
    <recommendedName>
        <fullName evidence="6">RING-type domain-containing protein</fullName>
    </recommendedName>
</protein>
<name>A0A9Q0JEG5_9ROSI</name>
<evidence type="ECO:0000313" key="8">
    <source>
        <dbReference type="Proteomes" id="UP001141552"/>
    </source>
</evidence>
<keyword evidence="2 4" id="KW-0863">Zinc-finger</keyword>
<dbReference type="InterPro" id="IPR001841">
    <property type="entry name" value="Znf_RING"/>
</dbReference>
<feature type="region of interest" description="Disordered" evidence="5">
    <location>
        <begin position="305"/>
        <end position="330"/>
    </location>
</feature>
<dbReference type="EMBL" id="JAKUCV010003504">
    <property type="protein sequence ID" value="KAJ4838633.1"/>
    <property type="molecule type" value="Genomic_DNA"/>
</dbReference>
<feature type="region of interest" description="Disordered" evidence="5">
    <location>
        <begin position="590"/>
        <end position="615"/>
    </location>
</feature>
<feature type="region of interest" description="Disordered" evidence="5">
    <location>
        <begin position="825"/>
        <end position="892"/>
    </location>
</feature>
<dbReference type="PROSITE" id="PS00518">
    <property type="entry name" value="ZF_RING_1"/>
    <property type="match status" value="1"/>
</dbReference>
<keyword evidence="1" id="KW-0479">Metal-binding</keyword>
<dbReference type="Gene3D" id="3.30.40.10">
    <property type="entry name" value="Zinc/RING finger domain, C3HC4 (zinc finger)"/>
    <property type="match status" value="1"/>
</dbReference>
<feature type="compositionally biased region" description="Basic and acidic residues" evidence="5">
    <location>
        <begin position="774"/>
        <end position="783"/>
    </location>
</feature>
<evidence type="ECO:0000256" key="2">
    <source>
        <dbReference type="ARBA" id="ARBA00022771"/>
    </source>
</evidence>
<dbReference type="PROSITE" id="PS50089">
    <property type="entry name" value="ZF_RING_2"/>
    <property type="match status" value="1"/>
</dbReference>
<organism evidence="7 8">
    <name type="scientific">Turnera subulata</name>
    <dbReference type="NCBI Taxonomy" id="218843"/>
    <lineage>
        <taxon>Eukaryota</taxon>
        <taxon>Viridiplantae</taxon>
        <taxon>Streptophyta</taxon>
        <taxon>Embryophyta</taxon>
        <taxon>Tracheophyta</taxon>
        <taxon>Spermatophyta</taxon>
        <taxon>Magnoliopsida</taxon>
        <taxon>eudicotyledons</taxon>
        <taxon>Gunneridae</taxon>
        <taxon>Pentapetalae</taxon>
        <taxon>rosids</taxon>
        <taxon>fabids</taxon>
        <taxon>Malpighiales</taxon>
        <taxon>Passifloraceae</taxon>
        <taxon>Turnera</taxon>
    </lineage>
</organism>
<feature type="region of interest" description="Disordered" evidence="5">
    <location>
        <begin position="675"/>
        <end position="713"/>
    </location>
</feature>
<dbReference type="PANTHER" id="PTHR37393:SF1">
    <property type="entry name" value="AT-RICH INTERACTIVE DOMAIN-CONTAINING PROTEIN 1A-LIKE"/>
    <property type="match status" value="1"/>
</dbReference>
<feature type="compositionally biased region" description="Low complexity" evidence="5">
    <location>
        <begin position="423"/>
        <end position="434"/>
    </location>
</feature>
<evidence type="ECO:0000256" key="4">
    <source>
        <dbReference type="PROSITE-ProRule" id="PRU00175"/>
    </source>
</evidence>
<dbReference type="InterPro" id="IPR013083">
    <property type="entry name" value="Znf_RING/FYVE/PHD"/>
</dbReference>
<evidence type="ECO:0000256" key="3">
    <source>
        <dbReference type="ARBA" id="ARBA00022833"/>
    </source>
</evidence>
<dbReference type="CDD" id="cd16449">
    <property type="entry name" value="RING-HC"/>
    <property type="match status" value="1"/>
</dbReference>
<evidence type="ECO:0000256" key="1">
    <source>
        <dbReference type="ARBA" id="ARBA00022723"/>
    </source>
</evidence>
<feature type="compositionally biased region" description="Polar residues" evidence="5">
    <location>
        <begin position="675"/>
        <end position="704"/>
    </location>
</feature>
<keyword evidence="3" id="KW-0862">Zinc</keyword>
<sequence>MKSLGCKDVGEVRVCMRVGLSRDGLFGWGQCSGGCDINGLWWFKADGVDTLVWSWRGFVLKMGFDNECIPNIQSLAGEYFCPVCRLLVYPNEALQSQCTHLYCKPCLTYVVSTTRACPYDGYLVTEADSKPLVESNKTLAETIGKITVHCLFHRSGCSWQGPLSDCTSHCSGCSFGNSPVVCNRCGVQIVHRQVQEHAQSCPGVQHSEATIVNVAATGDQAQAATQTGATAQQVQTLATSSMPGQDPNQQAATSTQSQSVVQATVSTADQWYQHQQYYQQYPGYDPYQQHYQQYYPYQQAVPQYQQPQLQPQPQAQPQTQPVNQPQSQPLVQTPVTAQPQNQAQANAQLQTLPPIQPQSQAQPPPHGHLHAPVQPISQTNLIQPQEPAQLSQNQQPQHQHSQFQPHAPSQTQHQHHPVPQPQPSSQVQPHHNPQTLTSQPNQPVNPYIQPQAQQPSAYAVTGHHSYPQSQTHQQMPIGTPQHLVLAHPQGGPQSQSQHGIQMQSQFRQQPSPMRPLQSNNTMQNPQPPVLLPSPGQVPNVPPAPQQPVHSVTHQPALPIHQRPAMLPVQQQLHQQYVHNQYPFSGQPWGPVQNQVQQQGSHIQQQQQHLQTHLRPQGAPQLAQLPSHAYSQQNVALQHSLQPRPSVPLHATTAQSHPPSAVGTLVKATIPVGANQQSGSASITNSQEKLSSAQQPGAIPSQVSKRQVDSSFEKGAETKLAEIAKEEAGDATEIKTIKSENDTNPVHDGGKHGFAAQDIPESQATESGNFLLKQVKEEPKKDVDQDNITVFDHKQDEVPVSENKGSKDGYLLKTDPLRADNLEQEAAKSAKDKTLPSHGPRDQFQQKPPGPPFLQAPPLGTLQHVQVPGHPPRPLAPGHVPLPGQPLYPPSEQFQQPLYKQPHGAEISPSGYMGPGSSIGRGPSQYGPPHGPYAQGHAALQADCMPPNAHEVEMFASRRLSNKDGRGPDPFAQHSGLHSDVMRVNGTLGLDSSLTPVDRLRPFRDEHLNPFPQHPARRAIDRGEFEADLKHFPKPSHLGPEPVPKFGNHFLPSRPLHKGPHALGVDLAPRPLDKGSRSIAYDSGLTREPLGGPAPSRFFPPFHRDDTVHSNDTVERPVGFHANAVGRLDSSRTRPEFLGAFYGHGRHPMDDLAPRSPGSDYPGIPPRGFIPLSGADNVDGRESRQFGDPISSFRDSRFPVLPSYLHEGPGNLQMGEHLSGDLFPQDGRPVHLRRGEHFGPRNMPGHLRLAEPGGFGSYSIHAPMGELPARGDFNAQRFGEPGFRSNFSLKGFPSDGGSYNGDLESFDSLRKRKPSAMGWCRICKIDCETVEGLDMHSQTREHQKMAMDIVATIKRNAKNQKLPPSAHASLDT</sequence>
<feature type="compositionally biased region" description="Low complexity" evidence="5">
    <location>
        <begin position="487"/>
        <end position="499"/>
    </location>
</feature>
<feature type="region of interest" description="Disordered" evidence="5">
    <location>
        <begin position="386"/>
        <end position="552"/>
    </location>
</feature>
<feature type="compositionally biased region" description="Polar residues" evidence="5">
    <location>
        <begin position="466"/>
        <end position="476"/>
    </location>
</feature>
<feature type="domain" description="RING-type" evidence="6">
    <location>
        <begin position="81"/>
        <end position="120"/>
    </location>
</feature>
<proteinExistence type="predicted"/>
<dbReference type="SUPFAM" id="SSF57850">
    <property type="entry name" value="RING/U-box"/>
    <property type="match status" value="1"/>
</dbReference>
<dbReference type="SUPFAM" id="SSF49599">
    <property type="entry name" value="TRAF domain-like"/>
    <property type="match status" value="1"/>
</dbReference>
<comment type="caution">
    <text evidence="7">The sequence shown here is derived from an EMBL/GenBank/DDBJ whole genome shotgun (WGS) entry which is preliminary data.</text>
</comment>
<feature type="compositionally biased region" description="Basic and acidic residues" evidence="5">
    <location>
        <begin position="825"/>
        <end position="840"/>
    </location>
</feature>
<feature type="region of interest" description="Disordered" evidence="5">
    <location>
        <begin position="726"/>
        <end position="754"/>
    </location>
</feature>
<feature type="region of interest" description="Disordered" evidence="5">
    <location>
        <begin position="774"/>
        <end position="811"/>
    </location>
</feature>
<gene>
    <name evidence="7" type="ORF">Tsubulata_027263</name>
</gene>
<accession>A0A9Q0JEG5</accession>
<feature type="compositionally biased region" description="Polar residues" evidence="5">
    <location>
        <begin position="500"/>
        <end position="524"/>
    </location>
</feature>
<feature type="region of interest" description="Disordered" evidence="5">
    <location>
        <begin position="234"/>
        <end position="257"/>
    </location>
</feature>
<keyword evidence="8" id="KW-1185">Reference proteome</keyword>
<feature type="compositionally biased region" description="Basic and acidic residues" evidence="5">
    <location>
        <begin position="726"/>
        <end position="740"/>
    </location>
</feature>